<evidence type="ECO:0000313" key="6">
    <source>
        <dbReference type="EMBL" id="ARN22817.1"/>
    </source>
</evidence>
<keyword evidence="7" id="KW-1185">Reference proteome</keyword>
<dbReference type="KEGG" id="rgu:A4W93_24515"/>
<dbReference type="STRING" id="946333.A4W93_24515"/>
<keyword evidence="2" id="KW-0813">Transport</keyword>
<comment type="subcellular location">
    <subcellularLocation>
        <location evidence="1">Membrane</location>
        <topology evidence="1">Multi-pass membrane protein</topology>
    </subcellularLocation>
</comment>
<accession>A0A1W6LF28</accession>
<dbReference type="InterPro" id="IPR036259">
    <property type="entry name" value="MFS_trans_sf"/>
</dbReference>
<keyword evidence="5" id="KW-0472">Membrane</keyword>
<dbReference type="Proteomes" id="UP000193427">
    <property type="component" value="Chromosome"/>
</dbReference>
<dbReference type="AlphaFoldDB" id="A0A1W6LF28"/>
<dbReference type="Gene3D" id="1.20.1250.20">
    <property type="entry name" value="MFS general substrate transporter like domains"/>
    <property type="match status" value="2"/>
</dbReference>
<proteinExistence type="predicted"/>
<dbReference type="PANTHER" id="PTHR23505:SF79">
    <property type="entry name" value="PROTEIN SPINSTER"/>
    <property type="match status" value="1"/>
</dbReference>
<dbReference type="InterPro" id="IPR044770">
    <property type="entry name" value="MFS_spinster-like"/>
</dbReference>
<gene>
    <name evidence="6" type="ORF">A4W93_24515</name>
</gene>
<evidence type="ECO:0000256" key="5">
    <source>
        <dbReference type="ARBA" id="ARBA00023136"/>
    </source>
</evidence>
<organism evidence="6 7">
    <name type="scientific">Piscinibacter gummiphilus</name>
    <dbReference type="NCBI Taxonomy" id="946333"/>
    <lineage>
        <taxon>Bacteria</taxon>
        <taxon>Pseudomonadati</taxon>
        <taxon>Pseudomonadota</taxon>
        <taxon>Betaproteobacteria</taxon>
        <taxon>Burkholderiales</taxon>
        <taxon>Sphaerotilaceae</taxon>
        <taxon>Piscinibacter</taxon>
    </lineage>
</organism>
<dbReference type="InterPro" id="IPR020846">
    <property type="entry name" value="MFS_dom"/>
</dbReference>
<sequence>MHLHAHDAKAGSGNDFLVPKGQAWFAFAMTFGLMLFDYIDRQVIVSLFPYLKAEWSLSDKQLGGLVSVISIVVAAAGLPVALLADRFSRVKSIVVMATTWSLASISCMFAGNYSQLFAARAVVGLGEAGYGSVGAALIASLFPARMRSALMGAFFAAASVGSVLGVLIGGVVAARWGWKAAFGVVGVPGLVLALMYLAVRDYKTVALTPELTKATRSASDLLGHVAKALTRSRTLLWACLGAAMQLIAVSAVWSWLPSFLNRVHGVAPDMAAKQAALVVLAGAFGAFAWGVLVDGAGKGRGHVKLALVAGLCVLTTVLFCTAFGLMPSGQGQFMVILLGGFVMTCTVGPIAAVTFDVVHPGVRSTGAAVLSLFQNLLGLALGPFIAGVLSDLWGLQTALAVVPMFSLLAAAFFLVARSSYDADRAAVNHVHVDAATGPRPKLTQAHA</sequence>
<dbReference type="PANTHER" id="PTHR23505">
    <property type="entry name" value="SPINSTER"/>
    <property type="match status" value="1"/>
</dbReference>
<dbReference type="SUPFAM" id="SSF103473">
    <property type="entry name" value="MFS general substrate transporter"/>
    <property type="match status" value="1"/>
</dbReference>
<dbReference type="Pfam" id="PF07690">
    <property type="entry name" value="MFS_1"/>
    <property type="match status" value="1"/>
</dbReference>
<dbReference type="EMBL" id="CP015118">
    <property type="protein sequence ID" value="ARN22817.1"/>
    <property type="molecule type" value="Genomic_DNA"/>
</dbReference>
<evidence type="ECO:0000256" key="4">
    <source>
        <dbReference type="ARBA" id="ARBA00022989"/>
    </source>
</evidence>
<dbReference type="PROSITE" id="PS50850">
    <property type="entry name" value="MFS"/>
    <property type="match status" value="1"/>
</dbReference>
<evidence type="ECO:0000256" key="3">
    <source>
        <dbReference type="ARBA" id="ARBA00022692"/>
    </source>
</evidence>
<dbReference type="OrthoDB" id="7002695at2"/>
<reference evidence="6 7" key="1">
    <citation type="submission" date="2016-04" db="EMBL/GenBank/DDBJ databases">
        <title>Complete genome sequence of natural rubber-degrading, novel Gram-negative bacterium, Rhizobacter gummiphilus strain NS21.</title>
        <authorList>
            <person name="Tabata M."/>
            <person name="Kasai D."/>
            <person name="Fukuda M."/>
        </authorList>
    </citation>
    <scope>NUCLEOTIDE SEQUENCE [LARGE SCALE GENOMIC DNA]</scope>
    <source>
        <strain evidence="6 7">NS21</strain>
    </source>
</reference>
<evidence type="ECO:0000313" key="7">
    <source>
        <dbReference type="Proteomes" id="UP000193427"/>
    </source>
</evidence>
<evidence type="ECO:0000256" key="2">
    <source>
        <dbReference type="ARBA" id="ARBA00022448"/>
    </source>
</evidence>
<dbReference type="GO" id="GO:0016020">
    <property type="term" value="C:membrane"/>
    <property type="evidence" value="ECO:0007669"/>
    <property type="project" value="UniProtKB-SubCell"/>
</dbReference>
<protein>
    <submittedName>
        <fullName evidence="6">MFS transporter</fullName>
    </submittedName>
</protein>
<keyword evidence="4" id="KW-1133">Transmembrane helix</keyword>
<keyword evidence="3" id="KW-0812">Transmembrane</keyword>
<evidence type="ECO:0000256" key="1">
    <source>
        <dbReference type="ARBA" id="ARBA00004141"/>
    </source>
</evidence>
<dbReference type="InterPro" id="IPR011701">
    <property type="entry name" value="MFS"/>
</dbReference>
<dbReference type="RefSeq" id="WP_085753125.1">
    <property type="nucleotide sequence ID" value="NZ_BSPR01000015.1"/>
</dbReference>
<dbReference type="GO" id="GO:0022857">
    <property type="term" value="F:transmembrane transporter activity"/>
    <property type="evidence" value="ECO:0007669"/>
    <property type="project" value="InterPro"/>
</dbReference>
<name>A0A1W6LF28_9BURK</name>